<evidence type="ECO:0000313" key="4">
    <source>
        <dbReference type="EMBL" id="MCM2577182.1"/>
    </source>
</evidence>
<sequence length="326" mass="33487">MPASELQGLSAVVTGGSRGLGLLLARELGRAGCDVTIAARDGKELAAAAGLLAASHGVQVRTLVCDVRDRDAVHELMAQTAARAGGVDVVLANAGVIQVGPVGDGAVGVGEFRNAMETMFFGALHTSLEALPYLRRSPAGGRLALTGSIGGLMAVPHLLPYSCAKSAIGSLAEGLREEMAHRGVSVTAVHPGLMRTGSHLQAMFTGDTGREYAWFASLAGLPVLSMNAERAAARIVGAVERRRPRLVLTPAARLAARAHGVAPVLVTRANSVLARLLPAVDGTAPGGVPVRGADVTMPGSAARSRLVGLCSRLNERAADRFNQRPA</sequence>
<evidence type="ECO:0000256" key="2">
    <source>
        <dbReference type="ARBA" id="ARBA00023002"/>
    </source>
</evidence>
<comment type="similarity">
    <text evidence="1">Belongs to the short-chain dehydrogenases/reductases (SDR) family.</text>
</comment>
<keyword evidence="2" id="KW-0560">Oxidoreductase</keyword>
<dbReference type="InterPro" id="IPR057326">
    <property type="entry name" value="KR_dom"/>
</dbReference>
<comment type="caution">
    <text evidence="4">The sequence shown here is derived from an EMBL/GenBank/DDBJ whole genome shotgun (WGS) entry which is preliminary data.</text>
</comment>
<name>A0ABT0X3R5_9ACTN</name>
<dbReference type="InterPro" id="IPR020904">
    <property type="entry name" value="Sc_DH/Rdtase_CS"/>
</dbReference>
<dbReference type="PANTHER" id="PTHR44196">
    <property type="entry name" value="DEHYDROGENASE/REDUCTASE SDR FAMILY MEMBER 7B"/>
    <property type="match status" value="1"/>
</dbReference>
<organism evidence="4 5">
    <name type="scientific">Streptomyces meridianus</name>
    <dbReference type="NCBI Taxonomy" id="2938945"/>
    <lineage>
        <taxon>Bacteria</taxon>
        <taxon>Bacillati</taxon>
        <taxon>Actinomycetota</taxon>
        <taxon>Actinomycetes</taxon>
        <taxon>Kitasatosporales</taxon>
        <taxon>Streptomycetaceae</taxon>
        <taxon>Streptomyces</taxon>
    </lineage>
</organism>
<keyword evidence="5" id="KW-1185">Reference proteome</keyword>
<dbReference type="SMART" id="SM00822">
    <property type="entry name" value="PKS_KR"/>
    <property type="match status" value="1"/>
</dbReference>
<evidence type="ECO:0000259" key="3">
    <source>
        <dbReference type="SMART" id="SM00822"/>
    </source>
</evidence>
<protein>
    <submittedName>
        <fullName evidence="4">SDR family NAD(P)-dependent oxidoreductase</fullName>
    </submittedName>
</protein>
<reference evidence="4" key="1">
    <citation type="journal article" date="2023" name="Int. J. Syst. Evol. Microbiol.">
        <title>Streptomyces meridianus sp. nov. isolated from brackish water of the Tagus estuary in Alcochete, Portugal.</title>
        <authorList>
            <person name="Santos J.D.N."/>
            <person name="Klimek D."/>
            <person name="Calusinska M."/>
            <person name="Lobo Da Cunha A."/>
            <person name="Catita J."/>
            <person name="Goncalves H."/>
            <person name="Gonzalez I."/>
            <person name="Reyes F."/>
            <person name="Lage O.M."/>
        </authorList>
    </citation>
    <scope>NUCLEOTIDE SEQUENCE</scope>
    <source>
        <strain evidence="4">MTZ3.1</strain>
    </source>
</reference>
<dbReference type="Gene3D" id="3.40.50.720">
    <property type="entry name" value="NAD(P)-binding Rossmann-like Domain"/>
    <property type="match status" value="1"/>
</dbReference>
<feature type="domain" description="Ketoreductase" evidence="3">
    <location>
        <begin position="9"/>
        <end position="192"/>
    </location>
</feature>
<dbReference type="InterPro" id="IPR036291">
    <property type="entry name" value="NAD(P)-bd_dom_sf"/>
</dbReference>
<dbReference type="PANTHER" id="PTHR44196:SF1">
    <property type="entry name" value="DEHYDROGENASE_REDUCTASE SDR FAMILY MEMBER 7B"/>
    <property type="match status" value="1"/>
</dbReference>
<dbReference type="InterPro" id="IPR002347">
    <property type="entry name" value="SDR_fam"/>
</dbReference>
<dbReference type="RefSeq" id="WP_251411562.1">
    <property type="nucleotide sequence ID" value="NZ_JAMQGM010000016.1"/>
</dbReference>
<dbReference type="PRINTS" id="PR00081">
    <property type="entry name" value="GDHRDH"/>
</dbReference>
<dbReference type="Pfam" id="PF00106">
    <property type="entry name" value="adh_short"/>
    <property type="match status" value="1"/>
</dbReference>
<evidence type="ECO:0000256" key="1">
    <source>
        <dbReference type="ARBA" id="ARBA00006484"/>
    </source>
</evidence>
<gene>
    <name evidence="4" type="ORF">M1E25_07430</name>
</gene>
<proteinExistence type="inferred from homology"/>
<dbReference type="PROSITE" id="PS00061">
    <property type="entry name" value="ADH_SHORT"/>
    <property type="match status" value="1"/>
</dbReference>
<dbReference type="Proteomes" id="UP001167160">
    <property type="component" value="Unassembled WGS sequence"/>
</dbReference>
<evidence type="ECO:0000313" key="5">
    <source>
        <dbReference type="Proteomes" id="UP001167160"/>
    </source>
</evidence>
<dbReference type="EMBL" id="JAMQGM010000016">
    <property type="protein sequence ID" value="MCM2577182.1"/>
    <property type="molecule type" value="Genomic_DNA"/>
</dbReference>
<accession>A0ABT0X3R5</accession>
<dbReference type="SUPFAM" id="SSF51735">
    <property type="entry name" value="NAD(P)-binding Rossmann-fold domains"/>
    <property type="match status" value="1"/>
</dbReference>